<dbReference type="InterPro" id="IPR000595">
    <property type="entry name" value="cNMP-bd_dom"/>
</dbReference>
<gene>
    <name evidence="3" type="ORF">PGLA1383_LOCUS41976</name>
</gene>
<feature type="region of interest" description="Disordered" evidence="1">
    <location>
        <begin position="452"/>
        <end position="473"/>
    </location>
</feature>
<feature type="region of interest" description="Disordered" evidence="1">
    <location>
        <begin position="1137"/>
        <end position="1160"/>
    </location>
</feature>
<evidence type="ECO:0000256" key="1">
    <source>
        <dbReference type="SAM" id="MobiDB-lite"/>
    </source>
</evidence>
<dbReference type="AlphaFoldDB" id="A0A813GF89"/>
<organism evidence="3 4">
    <name type="scientific">Polarella glacialis</name>
    <name type="common">Dinoflagellate</name>
    <dbReference type="NCBI Taxonomy" id="89957"/>
    <lineage>
        <taxon>Eukaryota</taxon>
        <taxon>Sar</taxon>
        <taxon>Alveolata</taxon>
        <taxon>Dinophyceae</taxon>
        <taxon>Suessiales</taxon>
        <taxon>Suessiaceae</taxon>
        <taxon>Polarella</taxon>
    </lineage>
</organism>
<feature type="region of interest" description="Disordered" evidence="1">
    <location>
        <begin position="348"/>
        <end position="382"/>
    </location>
</feature>
<protein>
    <recommendedName>
        <fullName evidence="2">Cyclic nucleotide-binding domain-containing protein</fullName>
    </recommendedName>
</protein>
<keyword evidence="4" id="KW-1185">Reference proteome</keyword>
<evidence type="ECO:0000313" key="3">
    <source>
        <dbReference type="EMBL" id="CAE8624882.1"/>
    </source>
</evidence>
<dbReference type="PROSITE" id="PS50042">
    <property type="entry name" value="CNMP_BINDING_3"/>
    <property type="match status" value="1"/>
</dbReference>
<dbReference type="PANTHER" id="PTHR33050:SF7">
    <property type="entry name" value="RIBONUCLEASE H"/>
    <property type="match status" value="1"/>
</dbReference>
<dbReference type="EMBL" id="CAJNNV010028517">
    <property type="protein sequence ID" value="CAE8624882.1"/>
    <property type="molecule type" value="Genomic_DNA"/>
</dbReference>
<dbReference type="Proteomes" id="UP000654075">
    <property type="component" value="Unassembled WGS sequence"/>
</dbReference>
<dbReference type="InterPro" id="IPR052055">
    <property type="entry name" value="Hepadnavirus_pol/RT"/>
</dbReference>
<comment type="caution">
    <text evidence="3">The sequence shown here is derived from an EMBL/GenBank/DDBJ whole genome shotgun (WGS) entry which is preliminary data.</text>
</comment>
<feature type="domain" description="Cyclic nucleotide-binding" evidence="2">
    <location>
        <begin position="844"/>
        <end position="908"/>
    </location>
</feature>
<dbReference type="PANTHER" id="PTHR33050">
    <property type="entry name" value="REVERSE TRANSCRIPTASE DOMAIN-CONTAINING PROTEIN"/>
    <property type="match status" value="1"/>
</dbReference>
<evidence type="ECO:0000313" key="4">
    <source>
        <dbReference type="Proteomes" id="UP000654075"/>
    </source>
</evidence>
<feature type="compositionally biased region" description="Basic and acidic residues" evidence="1">
    <location>
        <begin position="1009"/>
        <end position="1021"/>
    </location>
</feature>
<accession>A0A813GF89</accession>
<proteinExistence type="predicted"/>
<sequence>MTETTSSPSAIPVAYEVNVALLHTDARRILDRHSIPYSIQATLAGEGYVTIDDLSCRWDTPELARSNAEVDLGFSATHAGWDKRASDHACMRLYQAVKKDKSIENASNDTLGASSPREGVVLQAGKRASLEENYKKVTGARPPLQEQGSDAFLSAQFKMCEEGEIGFFQTKQMVYAMPDPLEMAPPVKGLKPVSGFLYQDCQEERKNPYSKEQWESVLTVFQTNLLMCVGAFPNNRLFDLEKSDLDAFYKFLLGEKIAKRSPAPPLNVLMYAERTAWRKIALLTHEGLSLKTALNRIMASSLFWTREVYEKVSSEPNGKGKKGKAAWLAKNGMTDWYTDYDKVKDTKVSKDKGKGKAAAAAARDRSRTPKPAATTAGGGKWPAEWAESNAKGQQYCKNYHLRTCANGCGRSHNCPLMAHTARKAFDIDSEYPQELKVGVPLGVDEETLCSPGVWPTKEELKGQPPETEDLPPPCSMDNYSSATLHEDTIEATFIEEGKMEMVIGPSTIEEAALACECAPEDLCAGPLGANEEADKLRTIFDGTAPHINPHIRKNTKEKTTCPGLPDALHGLHWLQDISQLPKVPLALMDGTWDEEEWVFLKADVTKAHRRVKISKKGWKYQVAIIKGKYWVNKVGTYGSASAQLYWGRLAALMLRLLYYMFPAMDWAFVYVDDFAFLIRRKRANTLAWAIPATMAAMGCPLSWKKTIMGLVNTWLGFQIQTKLPAAAVGHLKHRVMVSLLKDISGGKLHSNDQIAEGLGRLQWATNAFPLVKPFLQPFWAWKTAVTTAGRPSYLLRMIARVILLLINSAITSTSPFCRASFTHGATDAGADETTATVGRQSIVLEPGYSLGDLSIEKEEKQESTRPRFGPVSAVTNCKVLILHREAVFAFIRNETPEERERLEGHLQTMPKEQQAQAGAETFLSLRKWAEQMAERCLQEAKTALQMGIKPSVVRQQKGGFRRAKQRNAIVFEDTEDAGQPRRMVSKSLSGSFRFAAKRKMETRKIAEELKSKKESTGSREAARRKRVLKTEMSSQEPLFCQDMQRLTAAAKAMKQDAYREQAQLRQRTEKLRVELRSVRAAEDNARLGEGDFAPPASEEEEVLRKATDRTERKVAKVAQQLENALKARQELLAELRATPGSPLSARPAHRAAAELALDQG</sequence>
<feature type="region of interest" description="Disordered" evidence="1">
    <location>
        <begin position="1009"/>
        <end position="1030"/>
    </location>
</feature>
<evidence type="ECO:0000259" key="2">
    <source>
        <dbReference type="PROSITE" id="PS50042"/>
    </source>
</evidence>
<feature type="region of interest" description="Disordered" evidence="1">
    <location>
        <begin position="1087"/>
        <end position="1107"/>
    </location>
</feature>
<reference evidence="3" key="1">
    <citation type="submission" date="2021-02" db="EMBL/GenBank/DDBJ databases">
        <authorList>
            <person name="Dougan E. K."/>
            <person name="Rhodes N."/>
            <person name="Thang M."/>
            <person name="Chan C."/>
        </authorList>
    </citation>
    <scope>NUCLEOTIDE SEQUENCE</scope>
</reference>
<name>A0A813GF89_POLGL</name>